<sequence length="402" mass="43155">MAQPDWHPDTKAVHGHTAVSLAGIDPVNPPIYYSSTFRANSAAQFAEMASEERHPGFYTRYGNPTHEQVASVLASLEGTETAMVTASGMGAISTAVLSLVKAGDHVIAQTRHYMATAKLFDEMLPRFGVETSIVEQADLDAIEAAIKPNTRLIFVETPANPTLVLTDLAAVVEIARKHSKSEGDDKILTLADNTFAGPFNCRPADLGIDVVLHSATKSMGGHSDITAGAICTSRSLASVMWETSLTLGSVLSPMDAWLLLRGLRTLPLRMERINSNALELASWLEQQPEVTKVHYPMLQSHAQHDIARKQMKGGGPVVAVEVKGGYEQTSRFVAALRLDSQAVSLGGVETLAVHTAAMWTGSMNEEQMAAAGISPNFVRLSVGLENIDDLKRDFAQALAVTV</sequence>
<proteinExistence type="inferred from homology"/>
<organism evidence="9 10">
    <name type="scientific">Apiotrichum porosum</name>
    <dbReference type="NCBI Taxonomy" id="105984"/>
    <lineage>
        <taxon>Eukaryota</taxon>
        <taxon>Fungi</taxon>
        <taxon>Dikarya</taxon>
        <taxon>Basidiomycota</taxon>
        <taxon>Agaricomycotina</taxon>
        <taxon>Tremellomycetes</taxon>
        <taxon>Trichosporonales</taxon>
        <taxon>Trichosporonaceae</taxon>
        <taxon>Apiotrichum</taxon>
    </lineage>
</organism>
<dbReference type="PANTHER" id="PTHR11808">
    <property type="entry name" value="TRANS-SULFURATION ENZYME FAMILY MEMBER"/>
    <property type="match status" value="1"/>
</dbReference>
<dbReference type="GO" id="GO:0005737">
    <property type="term" value="C:cytoplasm"/>
    <property type="evidence" value="ECO:0007669"/>
    <property type="project" value="TreeGrafter"/>
</dbReference>
<dbReference type="FunFam" id="3.90.1150.10:FF:000033">
    <property type="entry name" value="Cystathionine gamma-synthase"/>
    <property type="match status" value="1"/>
</dbReference>
<evidence type="ECO:0000313" key="9">
    <source>
        <dbReference type="EMBL" id="RSH78546.1"/>
    </source>
</evidence>
<dbReference type="GO" id="GO:0009086">
    <property type="term" value="P:methionine biosynthetic process"/>
    <property type="evidence" value="ECO:0007669"/>
    <property type="project" value="UniProtKB-ARBA"/>
</dbReference>
<dbReference type="FunFam" id="3.40.640.10:FF:000046">
    <property type="entry name" value="Cystathionine gamma-lyase"/>
    <property type="match status" value="1"/>
</dbReference>
<gene>
    <name evidence="9" type="ORF">EHS24_002272</name>
</gene>
<evidence type="ECO:0000256" key="6">
    <source>
        <dbReference type="ARBA" id="ARBA00093596"/>
    </source>
</evidence>
<dbReference type="GO" id="GO:0019346">
    <property type="term" value="P:transsulfuration"/>
    <property type="evidence" value="ECO:0007669"/>
    <property type="project" value="InterPro"/>
</dbReference>
<dbReference type="CDD" id="cd00614">
    <property type="entry name" value="CGS_like"/>
    <property type="match status" value="1"/>
</dbReference>
<comment type="pathway">
    <text evidence="3">Amino-acid biosynthesis; L-methionine biosynthesis via de novo pathway; L-cystathionine from O-succinyl-L-homoserine: step 1/1.</text>
</comment>
<dbReference type="AlphaFoldDB" id="A0A427XI85"/>
<feature type="modified residue" description="N6-(pyridoxal phosphate)lysine" evidence="7">
    <location>
        <position position="217"/>
    </location>
</feature>
<keyword evidence="10" id="KW-1185">Reference proteome</keyword>
<reference evidence="9 10" key="1">
    <citation type="submission" date="2018-11" db="EMBL/GenBank/DDBJ databases">
        <title>Genome sequence of Apiotrichum porosum DSM 27194.</title>
        <authorList>
            <person name="Aliyu H."/>
            <person name="Gorte O."/>
            <person name="Ochsenreither K."/>
        </authorList>
    </citation>
    <scope>NUCLEOTIDE SEQUENCE [LARGE SCALE GENOMIC DNA]</scope>
    <source>
        <strain evidence="9 10">DSM 27194</strain>
    </source>
</reference>
<evidence type="ECO:0000256" key="4">
    <source>
        <dbReference type="ARBA" id="ARBA00093222"/>
    </source>
</evidence>
<comment type="catalytic activity">
    <reaction evidence="4">
        <text>O-succinyl-L-homoserine + L-cysteine = L,L-cystathionine + succinate + H(+)</text>
        <dbReference type="Rhea" id="RHEA:20397"/>
        <dbReference type="ChEBI" id="CHEBI:15378"/>
        <dbReference type="ChEBI" id="CHEBI:30031"/>
        <dbReference type="ChEBI" id="CHEBI:35235"/>
        <dbReference type="ChEBI" id="CHEBI:57661"/>
        <dbReference type="ChEBI" id="CHEBI:58161"/>
    </reaction>
</comment>
<evidence type="ECO:0000256" key="5">
    <source>
        <dbReference type="ARBA" id="ARBA00093261"/>
    </source>
</evidence>
<dbReference type="EC" id="2.5.1.160" evidence="6"/>
<evidence type="ECO:0000313" key="10">
    <source>
        <dbReference type="Proteomes" id="UP000279236"/>
    </source>
</evidence>
<dbReference type="InterPro" id="IPR000277">
    <property type="entry name" value="Cys/Met-Metab_PyrdxlP-dep_enz"/>
</dbReference>
<accession>A0A427XI85</accession>
<name>A0A427XI85_9TREE</name>
<evidence type="ECO:0000256" key="7">
    <source>
        <dbReference type="PIRSR" id="PIRSR001434-2"/>
    </source>
</evidence>
<dbReference type="Gene3D" id="3.90.1150.10">
    <property type="entry name" value="Aspartate Aminotransferase, domain 1"/>
    <property type="match status" value="1"/>
</dbReference>
<comment type="catalytic activity">
    <reaction evidence="5">
        <text>O-phospho-L-homoserine + L-cysteine = L,L-cystathionine + phosphate</text>
        <dbReference type="Rhea" id="RHEA:80891"/>
        <dbReference type="ChEBI" id="CHEBI:35235"/>
        <dbReference type="ChEBI" id="CHEBI:43474"/>
        <dbReference type="ChEBI" id="CHEBI:57590"/>
        <dbReference type="ChEBI" id="CHEBI:58161"/>
        <dbReference type="EC" id="2.5.1.160"/>
    </reaction>
</comment>
<dbReference type="EMBL" id="RSCE01000012">
    <property type="protein sequence ID" value="RSH78546.1"/>
    <property type="molecule type" value="Genomic_DNA"/>
</dbReference>
<dbReference type="InterPro" id="IPR015424">
    <property type="entry name" value="PyrdxlP-dep_Trfase"/>
</dbReference>
<evidence type="ECO:0000256" key="1">
    <source>
        <dbReference type="ARBA" id="ARBA00001933"/>
    </source>
</evidence>
<dbReference type="SUPFAM" id="SSF53383">
    <property type="entry name" value="PLP-dependent transferases"/>
    <property type="match status" value="1"/>
</dbReference>
<dbReference type="RefSeq" id="XP_028473693.1">
    <property type="nucleotide sequence ID" value="XM_028618015.1"/>
</dbReference>
<dbReference type="PIRSF" id="PIRSF001434">
    <property type="entry name" value="CGS"/>
    <property type="match status" value="1"/>
</dbReference>
<dbReference type="PANTHER" id="PTHR11808:SF80">
    <property type="entry name" value="CYSTATHIONINE GAMMA-LYASE"/>
    <property type="match status" value="1"/>
</dbReference>
<comment type="caution">
    <text evidence="9">The sequence shown here is derived from an EMBL/GenBank/DDBJ whole genome shotgun (WGS) entry which is preliminary data.</text>
</comment>
<protein>
    <recommendedName>
        <fullName evidence="6">plant cystathionine gamma-synthase</fullName>
        <ecNumber evidence="6">2.5.1.160</ecNumber>
    </recommendedName>
</protein>
<comment type="cofactor">
    <cofactor evidence="1 8">
        <name>pyridoxal 5'-phosphate</name>
        <dbReference type="ChEBI" id="CHEBI:597326"/>
    </cofactor>
</comment>
<dbReference type="Pfam" id="PF01053">
    <property type="entry name" value="Cys_Met_Meta_PP"/>
    <property type="match status" value="1"/>
</dbReference>
<dbReference type="GO" id="GO:0016846">
    <property type="term" value="F:carbon-sulfur lyase activity"/>
    <property type="evidence" value="ECO:0007669"/>
    <property type="project" value="TreeGrafter"/>
</dbReference>
<dbReference type="STRING" id="105984.A0A427XI85"/>
<dbReference type="GO" id="GO:0030170">
    <property type="term" value="F:pyridoxal phosphate binding"/>
    <property type="evidence" value="ECO:0007669"/>
    <property type="project" value="InterPro"/>
</dbReference>
<evidence type="ECO:0000256" key="2">
    <source>
        <dbReference type="ARBA" id="ARBA00022898"/>
    </source>
</evidence>
<dbReference type="OrthoDB" id="3512640at2759"/>
<evidence type="ECO:0000256" key="8">
    <source>
        <dbReference type="RuleBase" id="RU362118"/>
    </source>
</evidence>
<evidence type="ECO:0000256" key="3">
    <source>
        <dbReference type="ARBA" id="ARBA00060510"/>
    </source>
</evidence>
<keyword evidence="2 7" id="KW-0663">Pyridoxal phosphate</keyword>
<dbReference type="InterPro" id="IPR015422">
    <property type="entry name" value="PyrdxlP-dep_Trfase_small"/>
</dbReference>
<dbReference type="GeneID" id="39586815"/>
<dbReference type="InterPro" id="IPR015421">
    <property type="entry name" value="PyrdxlP-dep_Trfase_major"/>
</dbReference>
<dbReference type="Gene3D" id="3.40.640.10">
    <property type="entry name" value="Type I PLP-dependent aspartate aminotransferase-like (Major domain)"/>
    <property type="match status" value="1"/>
</dbReference>
<comment type="similarity">
    <text evidence="8">Belongs to the trans-sulfuration enzymes family.</text>
</comment>
<dbReference type="Proteomes" id="UP000279236">
    <property type="component" value="Unassembled WGS sequence"/>
</dbReference>